<name>A0A9Q3H8L9_9BASI</name>
<evidence type="ECO:0000313" key="2">
    <source>
        <dbReference type="EMBL" id="MBW0495356.1"/>
    </source>
</evidence>
<accession>A0A9Q3H8L9</accession>
<sequence length="206" mass="23102">MTPALQKEGPVASTSSRSVQRQSQRTSEEAERSQEPSRKGRRQSQLACTLPTGVHDPQIGAFRSEHCVQYGQDAYGILIQGAGKDEKDFSTQIRQEIHFVRASINVELGKIDENLTKIKLDINAMKKNNKHSVELHKSAIAKLESISNTCDRIESKYQVQDDEMEDLSTTNINDQFKILKNHVLTVVANTNQFSIHLQGVTVKGRN</sequence>
<organism evidence="2 3">
    <name type="scientific">Austropuccinia psidii MF-1</name>
    <dbReference type="NCBI Taxonomy" id="1389203"/>
    <lineage>
        <taxon>Eukaryota</taxon>
        <taxon>Fungi</taxon>
        <taxon>Dikarya</taxon>
        <taxon>Basidiomycota</taxon>
        <taxon>Pucciniomycotina</taxon>
        <taxon>Pucciniomycetes</taxon>
        <taxon>Pucciniales</taxon>
        <taxon>Sphaerophragmiaceae</taxon>
        <taxon>Austropuccinia</taxon>
    </lineage>
</organism>
<feature type="compositionally biased region" description="Low complexity" evidence="1">
    <location>
        <begin position="13"/>
        <end position="25"/>
    </location>
</feature>
<protein>
    <submittedName>
        <fullName evidence="2">Uncharacterized protein</fullName>
    </submittedName>
</protein>
<feature type="region of interest" description="Disordered" evidence="1">
    <location>
        <begin position="1"/>
        <end position="45"/>
    </location>
</feature>
<evidence type="ECO:0000256" key="1">
    <source>
        <dbReference type="SAM" id="MobiDB-lite"/>
    </source>
</evidence>
<proteinExistence type="predicted"/>
<dbReference type="AlphaFoldDB" id="A0A9Q3H8L9"/>
<dbReference type="EMBL" id="AVOT02013050">
    <property type="protein sequence ID" value="MBW0495356.1"/>
    <property type="molecule type" value="Genomic_DNA"/>
</dbReference>
<keyword evidence="3" id="KW-1185">Reference proteome</keyword>
<evidence type="ECO:0000313" key="3">
    <source>
        <dbReference type="Proteomes" id="UP000765509"/>
    </source>
</evidence>
<reference evidence="2" key="1">
    <citation type="submission" date="2021-03" db="EMBL/GenBank/DDBJ databases">
        <title>Draft genome sequence of rust myrtle Austropuccinia psidii MF-1, a brazilian biotype.</title>
        <authorList>
            <person name="Quecine M.C."/>
            <person name="Pachon D.M.R."/>
            <person name="Bonatelli M.L."/>
            <person name="Correr F.H."/>
            <person name="Franceschini L.M."/>
            <person name="Leite T.F."/>
            <person name="Margarido G.R.A."/>
            <person name="Almeida C.A."/>
            <person name="Ferrarezi J.A."/>
            <person name="Labate C.A."/>
        </authorList>
    </citation>
    <scope>NUCLEOTIDE SEQUENCE</scope>
    <source>
        <strain evidence="2">MF-1</strain>
    </source>
</reference>
<feature type="compositionally biased region" description="Basic and acidic residues" evidence="1">
    <location>
        <begin position="26"/>
        <end position="38"/>
    </location>
</feature>
<dbReference type="Proteomes" id="UP000765509">
    <property type="component" value="Unassembled WGS sequence"/>
</dbReference>
<gene>
    <name evidence="2" type="ORF">O181_035071</name>
</gene>
<comment type="caution">
    <text evidence="2">The sequence shown here is derived from an EMBL/GenBank/DDBJ whole genome shotgun (WGS) entry which is preliminary data.</text>
</comment>